<comment type="catalytic activity">
    <reaction evidence="3">
        <text>O-succinyl-L-homoserine + hydrogen sulfide = L-homocysteine + succinate</text>
        <dbReference type="Rhea" id="RHEA:27826"/>
        <dbReference type="ChEBI" id="CHEBI:29919"/>
        <dbReference type="ChEBI" id="CHEBI:30031"/>
        <dbReference type="ChEBI" id="CHEBI:57661"/>
        <dbReference type="ChEBI" id="CHEBI:58199"/>
    </reaction>
</comment>
<dbReference type="GO" id="GO:0016846">
    <property type="term" value="F:carbon-sulfur lyase activity"/>
    <property type="evidence" value="ECO:0007669"/>
    <property type="project" value="TreeGrafter"/>
</dbReference>
<name>C6XT78_PEDHD</name>
<dbReference type="GO" id="GO:0019346">
    <property type="term" value="P:transsulfuration"/>
    <property type="evidence" value="ECO:0007669"/>
    <property type="project" value="InterPro"/>
</dbReference>
<dbReference type="InterPro" id="IPR015422">
    <property type="entry name" value="PyrdxlP-dep_Trfase_small"/>
</dbReference>
<evidence type="ECO:0000256" key="5">
    <source>
        <dbReference type="RuleBase" id="RU362118"/>
    </source>
</evidence>
<comment type="similarity">
    <text evidence="3">Belongs to the trans-sulfuration enzymes family. MetZ subfamily.</text>
</comment>
<dbReference type="Gene3D" id="3.40.640.10">
    <property type="entry name" value="Type I PLP-dependent aspartate aminotransferase-like (Major domain)"/>
    <property type="match status" value="1"/>
</dbReference>
<dbReference type="FunFam" id="3.90.1150.10:FF:000033">
    <property type="entry name" value="Cystathionine gamma-synthase"/>
    <property type="match status" value="1"/>
</dbReference>
<dbReference type="InterPro" id="IPR054542">
    <property type="entry name" value="Cys_met_metab_PP"/>
</dbReference>
<keyword evidence="2 3" id="KW-0663">Pyridoxal phosphate</keyword>
<dbReference type="OrthoDB" id="9773476at2"/>
<dbReference type="HOGENOM" id="CLU_018986_2_0_10"/>
<dbReference type="InterPro" id="IPR000277">
    <property type="entry name" value="Cys/Met-Metab_PyrdxlP-dep_enz"/>
</dbReference>
<dbReference type="CDD" id="cd00614">
    <property type="entry name" value="CGS_like"/>
    <property type="match status" value="1"/>
</dbReference>
<dbReference type="EC" id="2.5.1.-" evidence="3"/>
<dbReference type="PIRSF" id="PIRSF001434">
    <property type="entry name" value="CGS"/>
    <property type="match status" value="1"/>
</dbReference>
<protein>
    <recommendedName>
        <fullName evidence="3">O-succinylhomoserine sulfhydrylase</fullName>
        <shortName evidence="3">OSH sulfhydrylase</shortName>
        <shortName evidence="3">OSHS sulfhydrylase</shortName>
        <ecNumber evidence="3">2.5.1.-</ecNumber>
    </recommendedName>
</protein>
<dbReference type="GO" id="GO:0030170">
    <property type="term" value="F:pyridoxal phosphate binding"/>
    <property type="evidence" value="ECO:0007669"/>
    <property type="project" value="UniProtKB-UniRule"/>
</dbReference>
<dbReference type="AlphaFoldDB" id="C6XT78"/>
<evidence type="ECO:0000313" key="7">
    <source>
        <dbReference type="Proteomes" id="UP000000852"/>
    </source>
</evidence>
<dbReference type="FunFam" id="3.40.640.10:FF:000046">
    <property type="entry name" value="Cystathionine gamma-lyase"/>
    <property type="match status" value="1"/>
</dbReference>
<comment type="cofactor">
    <cofactor evidence="1 3 5">
        <name>pyridoxal 5'-phosphate</name>
        <dbReference type="ChEBI" id="CHEBI:597326"/>
    </cofactor>
</comment>
<proteinExistence type="inferred from homology"/>
<evidence type="ECO:0000256" key="3">
    <source>
        <dbReference type="HAMAP-Rule" id="MF_02056"/>
    </source>
</evidence>
<dbReference type="STRING" id="485917.Phep_1425"/>
<comment type="subunit">
    <text evidence="3">Homotetramer.</text>
</comment>
<evidence type="ECO:0000256" key="4">
    <source>
        <dbReference type="PIRSR" id="PIRSR001434-2"/>
    </source>
</evidence>
<dbReference type="eggNOG" id="COG0626">
    <property type="taxonomic scope" value="Bacteria"/>
</dbReference>
<dbReference type="EMBL" id="CP001681">
    <property type="protein sequence ID" value="ACU03639.1"/>
    <property type="molecule type" value="Genomic_DNA"/>
</dbReference>
<gene>
    <name evidence="3" type="primary">metZ</name>
    <name evidence="6" type="ordered locus">Phep_1425</name>
</gene>
<dbReference type="InterPro" id="IPR015421">
    <property type="entry name" value="PyrdxlP-dep_Trfase_major"/>
</dbReference>
<dbReference type="Gene3D" id="3.90.1150.10">
    <property type="entry name" value="Aspartate Aminotransferase, domain 1"/>
    <property type="match status" value="1"/>
</dbReference>
<keyword evidence="7" id="KW-1185">Reference proteome</keyword>
<dbReference type="GO" id="GO:0005737">
    <property type="term" value="C:cytoplasm"/>
    <property type="evidence" value="ECO:0007669"/>
    <property type="project" value="TreeGrafter"/>
</dbReference>
<dbReference type="PROSITE" id="PS00868">
    <property type="entry name" value="CYS_MET_METAB_PP"/>
    <property type="match status" value="1"/>
</dbReference>
<dbReference type="InterPro" id="IPR015424">
    <property type="entry name" value="PyrdxlP-dep_Trfase"/>
</dbReference>
<keyword evidence="6" id="KW-0456">Lyase</keyword>
<evidence type="ECO:0000256" key="2">
    <source>
        <dbReference type="ARBA" id="ARBA00022898"/>
    </source>
</evidence>
<dbReference type="Pfam" id="PF01053">
    <property type="entry name" value="Cys_Met_Meta_PP"/>
    <property type="match status" value="1"/>
</dbReference>
<feature type="modified residue" description="N6-(pyridoxal phosphate)lysine" evidence="3 4">
    <location>
        <position position="206"/>
    </location>
</feature>
<sequence length="388" mass="42912">MQEDNFETLAIRLQAERTQFKEHSVPLYLTSSYKFDDAEDMRALFANEKEGNVYSRYANPNTDELINKMSVLEGAEAGWATASGMAAIFTTFLTFLASGDHVLSSRSVFGSTHQLLNNIFPKWGISYTYADLDKPEEWEKGIQSNTKMIFVETPSNPGIDIIDLEWLAKLAKKNNIMLVVDNCFATPYLQQPIKLGADISIHSATKFIDGQGRTLGGIILGSAKHIKDIEGFARHSGPAMSPFNAWLLSKSLETLAVRMDRHCENALKVAEFLEAHASIKKVMYPFLPSHPQYEIAKKQMKQGGGIVTLVIEGGAEAASRFMNKLKMFSISANLGDTRSIATHPATSTHSKLTEAERLQVGIEQGTIRLSIGLEHINDIIGDIEQALV</sequence>
<dbReference type="HAMAP" id="MF_02056">
    <property type="entry name" value="MetZ"/>
    <property type="match status" value="1"/>
</dbReference>
<comment type="pathway">
    <text evidence="3">Amino-acid biosynthesis; L-methionine biosynthesis via de novo pathway; L-homocysteine from O-succinyl-L-homoserine: step 1/1.</text>
</comment>
<dbReference type="GO" id="GO:0016765">
    <property type="term" value="F:transferase activity, transferring alkyl or aryl (other than methyl) groups"/>
    <property type="evidence" value="ECO:0007669"/>
    <property type="project" value="UniProtKB-UniRule"/>
</dbReference>
<dbReference type="GO" id="GO:0071266">
    <property type="term" value="P:'de novo' L-methionine biosynthetic process"/>
    <property type="evidence" value="ECO:0007669"/>
    <property type="project" value="UniProtKB-UniRule"/>
</dbReference>
<evidence type="ECO:0000256" key="1">
    <source>
        <dbReference type="ARBA" id="ARBA00001933"/>
    </source>
</evidence>
<reference evidence="6 7" key="1">
    <citation type="journal article" date="2009" name="Stand. Genomic Sci.">
        <title>Complete genome sequence of Pedobacter heparinus type strain (HIM 762-3).</title>
        <authorList>
            <person name="Han C."/>
            <person name="Spring S."/>
            <person name="Lapidus A."/>
            <person name="Del Rio T.G."/>
            <person name="Tice H."/>
            <person name="Copeland A."/>
            <person name="Cheng J.F."/>
            <person name="Lucas S."/>
            <person name="Chen F."/>
            <person name="Nolan M."/>
            <person name="Bruce D."/>
            <person name="Goodwin L."/>
            <person name="Pitluck S."/>
            <person name="Ivanova N."/>
            <person name="Mavromatis K."/>
            <person name="Mikhailova N."/>
            <person name="Pati A."/>
            <person name="Chen A."/>
            <person name="Palaniappan K."/>
            <person name="Land M."/>
            <person name="Hauser L."/>
            <person name="Chang Y.J."/>
            <person name="Jeffries C.C."/>
            <person name="Saunders E."/>
            <person name="Chertkov O."/>
            <person name="Brettin T."/>
            <person name="Goker M."/>
            <person name="Rohde M."/>
            <person name="Bristow J."/>
            <person name="Eisen J.A."/>
            <person name="Markowitz V."/>
            <person name="Hugenholtz P."/>
            <person name="Kyrpides N.C."/>
            <person name="Klenk H.P."/>
            <person name="Detter J.C."/>
        </authorList>
    </citation>
    <scope>NUCLEOTIDE SEQUENCE [LARGE SCALE GENOMIC DNA]</scope>
    <source>
        <strain evidence="7">ATCC 13125 / DSM 2366 / CIP 104194 / JCM 7457 / NBRC 12017 / NCIMB 9290 / NRRL B-14731 / HIM 762-3</strain>
    </source>
</reference>
<keyword evidence="3" id="KW-0808">Transferase</keyword>
<dbReference type="Proteomes" id="UP000000852">
    <property type="component" value="Chromosome"/>
</dbReference>
<dbReference type="RefSeq" id="WP_012781583.1">
    <property type="nucleotide sequence ID" value="NC_013061.1"/>
</dbReference>
<accession>C6XT78</accession>
<dbReference type="PANTHER" id="PTHR11808">
    <property type="entry name" value="TRANS-SULFURATION ENZYME FAMILY MEMBER"/>
    <property type="match status" value="1"/>
</dbReference>
<keyword evidence="3" id="KW-0028">Amino-acid biosynthesis</keyword>
<dbReference type="PANTHER" id="PTHR11808:SF80">
    <property type="entry name" value="CYSTATHIONINE GAMMA-LYASE"/>
    <property type="match status" value="1"/>
</dbReference>
<comment type="function">
    <text evidence="3">Catalyzes the formation of L-homocysteine from O-succinyl-L-homoserine (OSHS) and hydrogen sulfide.</text>
</comment>
<evidence type="ECO:0000313" key="6">
    <source>
        <dbReference type="EMBL" id="ACU03639.1"/>
    </source>
</evidence>
<dbReference type="GO" id="GO:0071268">
    <property type="term" value="P:homocysteine biosynthetic process"/>
    <property type="evidence" value="ECO:0007669"/>
    <property type="project" value="InterPro"/>
</dbReference>
<dbReference type="SUPFAM" id="SSF53383">
    <property type="entry name" value="PLP-dependent transferases"/>
    <property type="match status" value="1"/>
</dbReference>
<organism evidence="6 7">
    <name type="scientific">Pedobacter heparinus (strain ATCC 13125 / DSM 2366 / CIP 104194 / JCM 7457 / NBRC 12017 / NCIMB 9290 / NRRL B-14731 / HIM 762-3)</name>
    <dbReference type="NCBI Taxonomy" id="485917"/>
    <lineage>
        <taxon>Bacteria</taxon>
        <taxon>Pseudomonadati</taxon>
        <taxon>Bacteroidota</taxon>
        <taxon>Sphingobacteriia</taxon>
        <taxon>Sphingobacteriales</taxon>
        <taxon>Sphingobacteriaceae</taxon>
        <taxon>Pedobacter</taxon>
    </lineage>
</organism>
<dbReference type="InterPro" id="IPR006234">
    <property type="entry name" value="O-succ-hSer_sulfhydrylase"/>
</dbReference>
<keyword evidence="3" id="KW-0486">Methionine biosynthesis</keyword>
<dbReference type="UniPathway" id="UPA00051">
    <property type="reaction ID" value="UER00449"/>
</dbReference>
<dbReference type="KEGG" id="phe:Phep_1425"/>